<dbReference type="PANTHER" id="PTHR46327:SF18">
    <property type="entry name" value="NO APICAL MERISTEM-ASSOCIATED C-TERMINAL DOMAIN-CONTAINING PROTEIN"/>
    <property type="match status" value="1"/>
</dbReference>
<reference evidence="3" key="2">
    <citation type="submission" date="2018-10" db="UniProtKB">
        <authorList>
            <consortium name="EnsemblPlants"/>
        </authorList>
    </citation>
    <scope>IDENTIFICATION</scope>
</reference>
<dbReference type="Gramene" id="TraesWEE_scaffold_317615_01G000100.1">
    <property type="protein sequence ID" value="TraesWEE_scaffold_317615_01G000100.1"/>
    <property type="gene ID" value="TraesWEE_scaffold_317615_01G000100"/>
</dbReference>
<dbReference type="Gramene" id="TraesJAG6A03G03254210.1">
    <property type="protein sequence ID" value="TraesJAG6A03G03254210.1.CDS1"/>
    <property type="gene ID" value="TraesJAG6A03G03254210"/>
</dbReference>
<dbReference type="EnsemblPlants" id="TraesCS6A02G074400.1">
    <property type="protein sequence ID" value="TraesCS6A02G074400.1.cds1"/>
    <property type="gene ID" value="TraesCS6A02G074400"/>
</dbReference>
<dbReference type="Gramene" id="TraesCAD_scaffold_370011_01G000100.1">
    <property type="protein sequence ID" value="TraesCAD_scaffold_370011_01G000100.1"/>
    <property type="gene ID" value="TraesCAD_scaffold_370011_01G000100"/>
</dbReference>
<sequence length="171" mass="19585">MAPVSAVGIKRSAPSDHDEQRGIWCKGASSHQAHQSTFKGKQVADPEDHGGDKANYRKRRRCLAININEVPHNEDDDLDNPLHVGAPAAGGRCSQPPHWLLSLVNKKQAQENEIIELAEQRLRWATEDLMEEMELKKMRLENEKMRLENYRLLVQVKHKELELNLARSKRI</sequence>
<dbReference type="Gramene" id="TraesARI6A03G03213830.1">
    <property type="protein sequence ID" value="TraesARI6A03G03213830.1.CDS1"/>
    <property type="gene ID" value="TraesARI6A03G03213830"/>
</dbReference>
<organism evidence="3">
    <name type="scientific">Triticum aestivum</name>
    <name type="common">Wheat</name>
    <dbReference type="NCBI Taxonomy" id="4565"/>
    <lineage>
        <taxon>Eukaryota</taxon>
        <taxon>Viridiplantae</taxon>
        <taxon>Streptophyta</taxon>
        <taxon>Embryophyta</taxon>
        <taxon>Tracheophyta</taxon>
        <taxon>Spermatophyta</taxon>
        <taxon>Magnoliopsida</taxon>
        <taxon>Liliopsida</taxon>
        <taxon>Poales</taxon>
        <taxon>Poaceae</taxon>
        <taxon>BOP clade</taxon>
        <taxon>Pooideae</taxon>
        <taxon>Triticodae</taxon>
        <taxon>Triticeae</taxon>
        <taxon>Triticinae</taxon>
        <taxon>Triticum</taxon>
    </lineage>
</organism>
<dbReference type="Gramene" id="TraesMAC6A03G03257310.1">
    <property type="protein sequence ID" value="TraesMAC6A03G03257310.1.CDS1"/>
    <property type="gene ID" value="TraesMAC6A03G03257310"/>
</dbReference>
<feature type="coiled-coil region" evidence="1">
    <location>
        <begin position="100"/>
        <end position="150"/>
    </location>
</feature>
<dbReference type="Gramene" id="TraesLDM6A03G03262340.1">
    <property type="protein sequence ID" value="TraesLDM6A03G03262340.1.CDS1"/>
    <property type="gene ID" value="TraesLDM6A03G03262340"/>
</dbReference>
<dbReference type="Gramene" id="TraesPARA_EIv1.0_1904910.1">
    <property type="protein sequence ID" value="TraesPARA_EIv1.0_1904910.1.CDS1"/>
    <property type="gene ID" value="TraesPARA_EIv1.0_1904910"/>
</dbReference>
<dbReference type="AlphaFoldDB" id="A0A3B6NKU5"/>
<dbReference type="Gramene" id="TraesCLE_scaffold_384609_01G000100.1">
    <property type="protein sequence ID" value="TraesCLE_scaffold_384609_01G000100.1"/>
    <property type="gene ID" value="TraesCLE_scaffold_384609_01G000100"/>
</dbReference>
<dbReference type="OrthoDB" id="719061at2759"/>
<reference evidence="3" key="1">
    <citation type="submission" date="2018-08" db="EMBL/GenBank/DDBJ databases">
        <authorList>
            <person name="Rossello M."/>
        </authorList>
    </citation>
    <scope>NUCLEOTIDE SEQUENCE [LARGE SCALE GENOMIC DNA]</scope>
    <source>
        <strain evidence="3">cv. Chinese Spring</strain>
    </source>
</reference>
<evidence type="ECO:0000256" key="1">
    <source>
        <dbReference type="SAM" id="Coils"/>
    </source>
</evidence>
<evidence type="ECO:0000313" key="4">
    <source>
        <dbReference type="Proteomes" id="UP000019116"/>
    </source>
</evidence>
<dbReference type="Gramene" id="TraesCS6A03G0166800.1">
    <property type="protein sequence ID" value="TraesCS6A03G0166800.1.CDS1"/>
    <property type="gene ID" value="TraesCS6A03G0166800"/>
</dbReference>
<dbReference type="Proteomes" id="UP000019116">
    <property type="component" value="Chromosome 6A"/>
</dbReference>
<feature type="compositionally biased region" description="Basic and acidic residues" evidence="2">
    <location>
        <begin position="42"/>
        <end position="55"/>
    </location>
</feature>
<keyword evidence="4" id="KW-1185">Reference proteome</keyword>
<dbReference type="SMR" id="A0A3B6NKU5"/>
<protein>
    <submittedName>
        <fullName evidence="3">Uncharacterized protein</fullName>
    </submittedName>
</protein>
<dbReference type="Gramene" id="TraesJUL6A03G03284800.1">
    <property type="protein sequence ID" value="TraesJUL6A03G03284800.1.CDS1"/>
    <property type="gene ID" value="TraesJUL6A03G03284800"/>
</dbReference>
<dbReference type="Gramene" id="TraesCS6A02G074400.1">
    <property type="protein sequence ID" value="TraesCS6A02G074400.1.cds1"/>
    <property type="gene ID" value="TraesCS6A02G074400"/>
</dbReference>
<accession>A0A3B6NKU5</accession>
<dbReference type="PANTHER" id="PTHR46327">
    <property type="entry name" value="F16F4.11 PROTEIN-RELATED"/>
    <property type="match status" value="1"/>
</dbReference>
<evidence type="ECO:0000256" key="2">
    <source>
        <dbReference type="SAM" id="MobiDB-lite"/>
    </source>
</evidence>
<proteinExistence type="predicted"/>
<feature type="compositionally biased region" description="Polar residues" evidence="2">
    <location>
        <begin position="29"/>
        <end position="39"/>
    </location>
</feature>
<evidence type="ECO:0000313" key="3">
    <source>
        <dbReference type="EnsemblPlants" id="TraesCS6A02G074400.1.cds1"/>
    </source>
</evidence>
<keyword evidence="1" id="KW-0175">Coiled coil</keyword>
<feature type="region of interest" description="Disordered" evidence="2">
    <location>
        <begin position="1"/>
        <end position="55"/>
    </location>
</feature>
<dbReference type="Gramene" id="TraesSYM6A03G03198560.1">
    <property type="protein sequence ID" value="TraesSYM6A03G03198560.1.CDS1"/>
    <property type="gene ID" value="TraesSYM6A03G03198560"/>
</dbReference>
<name>A0A3B6NKU5_WHEAT</name>
<dbReference type="Gramene" id="TraesNOR6A03G03289520.1">
    <property type="protein sequence ID" value="TraesNOR6A03G03289520.1.CDS1"/>
    <property type="gene ID" value="TraesNOR6A03G03289520"/>
</dbReference>